<dbReference type="InterPro" id="IPR004358">
    <property type="entry name" value="Sig_transdc_His_kin-like_C"/>
</dbReference>
<comment type="subcellular location">
    <subcellularLocation>
        <location evidence="2">Cell membrane</location>
        <topology evidence="2">Multi-pass membrane protein</topology>
    </subcellularLocation>
</comment>
<evidence type="ECO:0000259" key="11">
    <source>
        <dbReference type="PROSITE" id="PS50109"/>
    </source>
</evidence>
<comment type="catalytic activity">
    <reaction evidence="1">
        <text>ATP + protein L-histidine = ADP + protein N-phospho-L-histidine.</text>
        <dbReference type="EC" id="2.7.13.3"/>
    </reaction>
</comment>
<evidence type="ECO:0000256" key="6">
    <source>
        <dbReference type="ARBA" id="ARBA00022679"/>
    </source>
</evidence>
<keyword evidence="6" id="KW-0808">Transferase</keyword>
<dbReference type="Pfam" id="PF02518">
    <property type="entry name" value="HATPase_c"/>
    <property type="match status" value="1"/>
</dbReference>
<evidence type="ECO:0000313" key="13">
    <source>
        <dbReference type="Proteomes" id="UP000284395"/>
    </source>
</evidence>
<dbReference type="PRINTS" id="PR00344">
    <property type="entry name" value="BCTRLSENSOR"/>
</dbReference>
<dbReference type="SUPFAM" id="SSF55874">
    <property type="entry name" value="ATPase domain of HSP90 chaperone/DNA topoisomerase II/histidine kinase"/>
    <property type="match status" value="1"/>
</dbReference>
<feature type="transmembrane region" description="Helical" evidence="10">
    <location>
        <begin position="133"/>
        <end position="152"/>
    </location>
</feature>
<dbReference type="Pfam" id="PF25323">
    <property type="entry name" value="6TM_PilS"/>
    <property type="match status" value="1"/>
</dbReference>
<dbReference type="SMART" id="SM00387">
    <property type="entry name" value="HATPase_c"/>
    <property type="match status" value="1"/>
</dbReference>
<keyword evidence="7" id="KW-0547">Nucleotide-binding</keyword>
<evidence type="ECO:0000256" key="5">
    <source>
        <dbReference type="ARBA" id="ARBA00022553"/>
    </source>
</evidence>
<dbReference type="GO" id="GO:0005886">
    <property type="term" value="C:plasma membrane"/>
    <property type="evidence" value="ECO:0007669"/>
    <property type="project" value="UniProtKB-SubCell"/>
</dbReference>
<feature type="domain" description="Histidine kinase" evidence="11">
    <location>
        <begin position="221"/>
        <end position="428"/>
    </location>
</feature>
<dbReference type="InterPro" id="IPR003661">
    <property type="entry name" value="HisK_dim/P_dom"/>
</dbReference>
<keyword evidence="10" id="KW-0812">Transmembrane</keyword>
<gene>
    <name evidence="12" type="ORF">D6851_16100</name>
</gene>
<dbReference type="InterPro" id="IPR003594">
    <property type="entry name" value="HATPase_dom"/>
</dbReference>
<dbReference type="OrthoDB" id="9785252at2"/>
<keyword evidence="4" id="KW-1003">Cell membrane</keyword>
<evidence type="ECO:0000256" key="3">
    <source>
        <dbReference type="ARBA" id="ARBA00012438"/>
    </source>
</evidence>
<evidence type="ECO:0000256" key="2">
    <source>
        <dbReference type="ARBA" id="ARBA00004651"/>
    </source>
</evidence>
<feature type="transmembrane region" description="Helical" evidence="10">
    <location>
        <begin position="164"/>
        <end position="185"/>
    </location>
</feature>
<dbReference type="PROSITE" id="PS50109">
    <property type="entry name" value="HIS_KIN"/>
    <property type="match status" value="1"/>
</dbReference>
<dbReference type="EMBL" id="RAPF01000013">
    <property type="protein sequence ID" value="RKF17654.1"/>
    <property type="molecule type" value="Genomic_DNA"/>
</dbReference>
<dbReference type="AlphaFoldDB" id="A0A420EAE9"/>
<keyword evidence="13" id="KW-1185">Reference proteome</keyword>
<dbReference type="Proteomes" id="UP000284395">
    <property type="component" value="Unassembled WGS sequence"/>
</dbReference>
<dbReference type="Gene3D" id="3.30.565.10">
    <property type="entry name" value="Histidine kinase-like ATPase, C-terminal domain"/>
    <property type="match status" value="1"/>
</dbReference>
<keyword evidence="8 12" id="KW-0418">Kinase</keyword>
<dbReference type="InterPro" id="IPR036890">
    <property type="entry name" value="HATPase_C_sf"/>
</dbReference>
<dbReference type="InterPro" id="IPR036097">
    <property type="entry name" value="HisK_dim/P_sf"/>
</dbReference>
<dbReference type="Gene3D" id="1.10.287.130">
    <property type="match status" value="1"/>
</dbReference>
<keyword evidence="9" id="KW-0067">ATP-binding</keyword>
<comment type="caution">
    <text evidence="12">The sequence shown here is derived from an EMBL/GenBank/DDBJ whole genome shotgun (WGS) entry which is preliminary data.</text>
</comment>
<dbReference type="InterPro" id="IPR005467">
    <property type="entry name" value="His_kinase_dom"/>
</dbReference>
<dbReference type="GO" id="GO:0000155">
    <property type="term" value="F:phosphorelay sensor kinase activity"/>
    <property type="evidence" value="ECO:0007669"/>
    <property type="project" value="InterPro"/>
</dbReference>
<evidence type="ECO:0000256" key="7">
    <source>
        <dbReference type="ARBA" id="ARBA00022741"/>
    </source>
</evidence>
<keyword evidence="10" id="KW-0472">Membrane</keyword>
<keyword evidence="5" id="KW-0597">Phosphoprotein</keyword>
<feature type="transmembrane region" description="Helical" evidence="10">
    <location>
        <begin position="56"/>
        <end position="74"/>
    </location>
</feature>
<dbReference type="PANTHER" id="PTHR44936">
    <property type="entry name" value="SENSOR PROTEIN CREC"/>
    <property type="match status" value="1"/>
</dbReference>
<evidence type="ECO:0000256" key="8">
    <source>
        <dbReference type="ARBA" id="ARBA00022777"/>
    </source>
</evidence>
<name>A0A420EAE9_9SPHN</name>
<evidence type="ECO:0000256" key="9">
    <source>
        <dbReference type="ARBA" id="ARBA00022840"/>
    </source>
</evidence>
<evidence type="ECO:0000313" key="12">
    <source>
        <dbReference type="EMBL" id="RKF17654.1"/>
    </source>
</evidence>
<dbReference type="InterPro" id="IPR050980">
    <property type="entry name" value="2C_sensor_his_kinase"/>
</dbReference>
<keyword evidence="10" id="KW-1133">Transmembrane helix</keyword>
<dbReference type="CDD" id="cd00082">
    <property type="entry name" value="HisKA"/>
    <property type="match status" value="1"/>
</dbReference>
<proteinExistence type="predicted"/>
<reference evidence="12 13" key="1">
    <citation type="submission" date="2018-09" db="EMBL/GenBank/DDBJ databases">
        <title>Altererythrobacter spongiae sp. nov., isolated from a marine sponge.</title>
        <authorList>
            <person name="Zhuang L."/>
            <person name="Luo L."/>
        </authorList>
    </citation>
    <scope>NUCLEOTIDE SEQUENCE [LARGE SCALE GENOMIC DNA]</scope>
    <source>
        <strain evidence="12 13">HN-Y73</strain>
    </source>
</reference>
<feature type="transmembrane region" description="Helical" evidence="10">
    <location>
        <begin position="81"/>
        <end position="101"/>
    </location>
</feature>
<dbReference type="SUPFAM" id="SSF47384">
    <property type="entry name" value="Homodimeric domain of signal transducing histidine kinase"/>
    <property type="match status" value="1"/>
</dbReference>
<feature type="transmembrane region" description="Helical" evidence="10">
    <location>
        <begin position="32"/>
        <end position="50"/>
    </location>
</feature>
<dbReference type="GO" id="GO:0005524">
    <property type="term" value="F:ATP binding"/>
    <property type="evidence" value="ECO:0007669"/>
    <property type="project" value="UniProtKB-KW"/>
</dbReference>
<accession>A0A420EAE9</accession>
<evidence type="ECO:0000256" key="10">
    <source>
        <dbReference type="SAM" id="Phobius"/>
    </source>
</evidence>
<feature type="transmembrane region" description="Helical" evidence="10">
    <location>
        <begin position="107"/>
        <end position="126"/>
    </location>
</feature>
<dbReference type="PANTHER" id="PTHR44936:SF10">
    <property type="entry name" value="SENSOR PROTEIN RSTB"/>
    <property type="match status" value="1"/>
</dbReference>
<protein>
    <recommendedName>
        <fullName evidence="3">histidine kinase</fullName>
        <ecNumber evidence="3">2.7.13.3</ecNumber>
    </recommendedName>
</protein>
<organism evidence="12 13">
    <name type="scientific">Altericroceibacterium spongiae</name>
    <dbReference type="NCBI Taxonomy" id="2320269"/>
    <lineage>
        <taxon>Bacteria</taxon>
        <taxon>Pseudomonadati</taxon>
        <taxon>Pseudomonadota</taxon>
        <taxon>Alphaproteobacteria</taxon>
        <taxon>Sphingomonadales</taxon>
        <taxon>Erythrobacteraceae</taxon>
        <taxon>Altericroceibacterium</taxon>
    </lineage>
</organism>
<evidence type="ECO:0000256" key="4">
    <source>
        <dbReference type="ARBA" id="ARBA00022475"/>
    </source>
</evidence>
<dbReference type="CDD" id="cd00075">
    <property type="entry name" value="HATPase"/>
    <property type="match status" value="1"/>
</dbReference>
<sequence length="443" mass="48053">MIDELSEQESAGPSPPRGAGWRNMRLLIHLRWIAVIGQLGTIAVVCLMGVKLPVIPLLIVPILLAIYNTISWSLMRKLTSISNGGLMVALLVDVAALAWQLHYSGGGANPFASLFLLQVVIGATLLTPRYSWVVAGAALSAMVLINLHSVPLRLPPYLEDTSQTLYLTGSFISFFLVAVLLVIFIGRMTANLRERDATLAAIRQRAAEEDHIVRMGLLASGAAHELGTPLSLMSVLIGDWKRMPRLADDPELSDDLEEMQRSVARCKTIVSGILMSAGDARGEAPQVTTMRGFLQEIVNEWRDNRMPGALEFDDEIDKDQPIVSDPALRQVIGNIIDNAVEVSPQWVGIRARQEEDSLILEVSDEGPGFSSEILDSFGQPYRSTKGKPGGGLGLFLLVNVLRKMGGQASAENRAEGGATVRISLPLDAIAYRSGKKSAKQVDE</sequence>
<dbReference type="EC" id="2.7.13.3" evidence="3"/>
<evidence type="ECO:0000256" key="1">
    <source>
        <dbReference type="ARBA" id="ARBA00000085"/>
    </source>
</evidence>